<keyword evidence="3 6" id="KW-0812">Transmembrane</keyword>
<organism evidence="7 8">
    <name type="scientific">Leifsonia shinshuensis</name>
    <dbReference type="NCBI Taxonomy" id="150026"/>
    <lineage>
        <taxon>Bacteria</taxon>
        <taxon>Bacillati</taxon>
        <taxon>Actinomycetota</taxon>
        <taxon>Actinomycetes</taxon>
        <taxon>Micrococcales</taxon>
        <taxon>Microbacteriaceae</taxon>
        <taxon>Leifsonia</taxon>
    </lineage>
</organism>
<keyword evidence="2" id="KW-1003">Cell membrane</keyword>
<feature type="transmembrane region" description="Helical" evidence="6">
    <location>
        <begin position="96"/>
        <end position="116"/>
    </location>
</feature>
<feature type="transmembrane region" description="Helical" evidence="6">
    <location>
        <begin position="27"/>
        <end position="46"/>
    </location>
</feature>
<reference evidence="8" key="1">
    <citation type="submission" date="2019-09" db="EMBL/GenBank/DDBJ databases">
        <title>Antimicrobial potential of Antarctic Bacteria.</title>
        <authorList>
            <person name="Benaud N."/>
            <person name="Edwards R.J."/>
            <person name="Ferrari B.C."/>
        </authorList>
    </citation>
    <scope>NUCLEOTIDE SEQUENCE [LARGE SCALE GENOMIC DNA]</scope>
    <source>
        <strain evidence="8">INR9</strain>
    </source>
</reference>
<evidence type="ECO:0000313" key="7">
    <source>
        <dbReference type="EMBL" id="QNE37768.1"/>
    </source>
</evidence>
<sequence length="326" mass="36071">MTGLMWMPTAPPTFPRMIAFHPQPVPVIPALMLVLLIAYFAGVVRLRLRGDRWPVHRSVLWALGIATVLAMTATGVDGYGMELFSAHMVQHMVLSMLAPVFLVLGAPITLTLRALPARPAGRISARSILLAVLHSRPARFLAHPVTSLSLFLVSLYGLYFTPIFDVLMGTMWGHNLMLLHFLAVGFLYFWCVLGIDPSPRQASRGLRRYAGPTVRILELAATAPFHAFFGVMLMMSVALIVGFYRQPIPGWGIAPLADQAVGGGIAWGFTEIPTLIVLGVIFLQWQRSDERRTRRIERSAARAEAERAAYNDYLARLASADERRGL</sequence>
<dbReference type="KEGG" id="lse:F1C12_15780"/>
<dbReference type="InterPro" id="IPR019108">
    <property type="entry name" value="Caa3_assmbl_CtaG-rel"/>
</dbReference>
<evidence type="ECO:0000256" key="3">
    <source>
        <dbReference type="ARBA" id="ARBA00022692"/>
    </source>
</evidence>
<keyword evidence="5 6" id="KW-0472">Membrane</keyword>
<feature type="transmembrane region" description="Helical" evidence="6">
    <location>
        <begin position="58"/>
        <end position="76"/>
    </location>
</feature>
<feature type="transmembrane region" description="Helical" evidence="6">
    <location>
        <begin position="216"/>
        <end position="244"/>
    </location>
</feature>
<proteinExistence type="predicted"/>
<evidence type="ECO:0000256" key="2">
    <source>
        <dbReference type="ARBA" id="ARBA00022475"/>
    </source>
</evidence>
<dbReference type="Pfam" id="PF09678">
    <property type="entry name" value="Caa3_CtaG"/>
    <property type="match status" value="1"/>
</dbReference>
<feature type="transmembrane region" description="Helical" evidence="6">
    <location>
        <begin position="264"/>
        <end position="285"/>
    </location>
</feature>
<name>A0A7G6YH03_9MICO</name>
<evidence type="ECO:0000256" key="1">
    <source>
        <dbReference type="ARBA" id="ARBA00004651"/>
    </source>
</evidence>
<dbReference type="AlphaFoldDB" id="A0A7G6YH03"/>
<protein>
    <submittedName>
        <fullName evidence="7">Cytochrome c oxidase assembly protein</fullName>
    </submittedName>
</protein>
<evidence type="ECO:0000256" key="4">
    <source>
        <dbReference type="ARBA" id="ARBA00022989"/>
    </source>
</evidence>
<gene>
    <name evidence="7" type="ORF">F1C12_15780</name>
</gene>
<keyword evidence="4 6" id="KW-1133">Transmembrane helix</keyword>
<dbReference type="GO" id="GO:0005886">
    <property type="term" value="C:plasma membrane"/>
    <property type="evidence" value="ECO:0007669"/>
    <property type="project" value="UniProtKB-SubCell"/>
</dbReference>
<feature type="transmembrane region" description="Helical" evidence="6">
    <location>
        <begin position="172"/>
        <end position="195"/>
    </location>
</feature>
<dbReference type="Proteomes" id="UP000515511">
    <property type="component" value="Chromosome"/>
</dbReference>
<evidence type="ECO:0000313" key="8">
    <source>
        <dbReference type="Proteomes" id="UP000515511"/>
    </source>
</evidence>
<dbReference type="EMBL" id="CP043641">
    <property type="protein sequence ID" value="QNE37768.1"/>
    <property type="molecule type" value="Genomic_DNA"/>
</dbReference>
<evidence type="ECO:0000256" key="5">
    <source>
        <dbReference type="ARBA" id="ARBA00023136"/>
    </source>
</evidence>
<evidence type="ECO:0000256" key="6">
    <source>
        <dbReference type="SAM" id="Phobius"/>
    </source>
</evidence>
<feature type="transmembrane region" description="Helical" evidence="6">
    <location>
        <begin position="137"/>
        <end position="160"/>
    </location>
</feature>
<accession>A0A7G6YH03</accession>
<comment type="subcellular location">
    <subcellularLocation>
        <location evidence="1">Cell membrane</location>
        <topology evidence="1">Multi-pass membrane protein</topology>
    </subcellularLocation>
</comment>